<dbReference type="Proteomes" id="UP001458880">
    <property type="component" value="Unassembled WGS sequence"/>
</dbReference>
<sequence>MPTTREQREELRLLIKDIFTEMFSDEEFLSSLVKRASEKLGLQKIINSTSQKVTELEKENLSLKRKIDELEQHSRKSNLRINGIDEVRGEDLNKTVLSVLRDKMQIDVKNEDISLCHRIGKQENQKRPIILKLASLRLRQQILANRRFLRKTTIFISEDLTTERYKLLKICRSTFGGKSVWVSNGTIRVKVTGGDGGPEECVGVQRHYTCKGDRR</sequence>
<comment type="caution">
    <text evidence="2">The sequence shown here is derived from an EMBL/GenBank/DDBJ whole genome shotgun (WGS) entry which is preliminary data.</text>
</comment>
<organism evidence="2 3">
    <name type="scientific">Popillia japonica</name>
    <name type="common">Japanese beetle</name>
    <dbReference type="NCBI Taxonomy" id="7064"/>
    <lineage>
        <taxon>Eukaryota</taxon>
        <taxon>Metazoa</taxon>
        <taxon>Ecdysozoa</taxon>
        <taxon>Arthropoda</taxon>
        <taxon>Hexapoda</taxon>
        <taxon>Insecta</taxon>
        <taxon>Pterygota</taxon>
        <taxon>Neoptera</taxon>
        <taxon>Endopterygota</taxon>
        <taxon>Coleoptera</taxon>
        <taxon>Polyphaga</taxon>
        <taxon>Scarabaeiformia</taxon>
        <taxon>Scarabaeidae</taxon>
        <taxon>Rutelinae</taxon>
        <taxon>Popillia</taxon>
    </lineage>
</organism>
<keyword evidence="3" id="KW-1185">Reference proteome</keyword>
<dbReference type="AlphaFoldDB" id="A0AAW1L4C0"/>
<dbReference type="EMBL" id="JASPKY010000160">
    <property type="protein sequence ID" value="KAK9729432.1"/>
    <property type="molecule type" value="Genomic_DNA"/>
</dbReference>
<evidence type="ECO:0000256" key="1">
    <source>
        <dbReference type="SAM" id="Coils"/>
    </source>
</evidence>
<gene>
    <name evidence="2" type="ORF">QE152_g15953</name>
</gene>
<evidence type="ECO:0000313" key="2">
    <source>
        <dbReference type="EMBL" id="KAK9729432.1"/>
    </source>
</evidence>
<name>A0AAW1L4C0_POPJA</name>
<proteinExistence type="predicted"/>
<evidence type="ECO:0000313" key="3">
    <source>
        <dbReference type="Proteomes" id="UP001458880"/>
    </source>
</evidence>
<reference evidence="2 3" key="1">
    <citation type="journal article" date="2024" name="BMC Genomics">
        <title>De novo assembly and annotation of Popillia japonica's genome with initial clues to its potential as an invasive pest.</title>
        <authorList>
            <person name="Cucini C."/>
            <person name="Boschi S."/>
            <person name="Funari R."/>
            <person name="Cardaioli E."/>
            <person name="Iannotti N."/>
            <person name="Marturano G."/>
            <person name="Paoli F."/>
            <person name="Bruttini M."/>
            <person name="Carapelli A."/>
            <person name="Frati F."/>
            <person name="Nardi F."/>
        </authorList>
    </citation>
    <scope>NUCLEOTIDE SEQUENCE [LARGE SCALE GENOMIC DNA]</scope>
    <source>
        <strain evidence="2">DMR45628</strain>
    </source>
</reference>
<feature type="coiled-coil region" evidence="1">
    <location>
        <begin position="46"/>
        <end position="76"/>
    </location>
</feature>
<protein>
    <submittedName>
        <fullName evidence="2">Uncharacterized protein</fullName>
    </submittedName>
</protein>
<accession>A0AAW1L4C0</accession>
<dbReference type="Gene3D" id="3.30.70.1820">
    <property type="entry name" value="L1 transposable element, RRM domain"/>
    <property type="match status" value="1"/>
</dbReference>
<keyword evidence="1" id="KW-0175">Coiled coil</keyword>